<reference evidence="3" key="1">
    <citation type="journal article" date="2019" name="Int. J. Syst. Evol. Microbiol.">
        <title>The Global Catalogue of Microorganisms (GCM) 10K type strain sequencing project: providing services to taxonomists for standard genome sequencing and annotation.</title>
        <authorList>
            <consortium name="The Broad Institute Genomics Platform"/>
            <consortium name="The Broad Institute Genome Sequencing Center for Infectious Disease"/>
            <person name="Wu L."/>
            <person name="Ma J."/>
        </authorList>
    </citation>
    <scope>NUCLEOTIDE SEQUENCE [LARGE SCALE GENOMIC DNA]</scope>
    <source>
        <strain evidence="3">JCM 19134</strain>
    </source>
</reference>
<gene>
    <name evidence="2" type="ORF">GCM10025791_48190</name>
</gene>
<sequence length="61" mass="6691">MHQINTNWKHSEAIPQLASTISFLLTATKFTDSAKSAASKINAPNKSNIDSKTQPINLLHD</sequence>
<keyword evidence="3" id="KW-1185">Reference proteome</keyword>
<dbReference type="AlphaFoldDB" id="A0AAV3U9Z3"/>
<evidence type="ECO:0000256" key="1">
    <source>
        <dbReference type="SAM" id="MobiDB-lite"/>
    </source>
</evidence>
<feature type="region of interest" description="Disordered" evidence="1">
    <location>
        <begin position="36"/>
        <end position="61"/>
    </location>
</feature>
<evidence type="ECO:0000313" key="2">
    <source>
        <dbReference type="EMBL" id="GAA4961087.1"/>
    </source>
</evidence>
<proteinExistence type="predicted"/>
<accession>A0AAV3U9Z3</accession>
<dbReference type="EMBL" id="BAABLX010000079">
    <property type="protein sequence ID" value="GAA4961087.1"/>
    <property type="molecule type" value="Genomic_DNA"/>
</dbReference>
<evidence type="ECO:0000313" key="3">
    <source>
        <dbReference type="Proteomes" id="UP001409585"/>
    </source>
</evidence>
<comment type="caution">
    <text evidence="2">The sequence shown here is derived from an EMBL/GenBank/DDBJ whole genome shotgun (WGS) entry which is preliminary data.</text>
</comment>
<organism evidence="2 3">
    <name type="scientific">Halioxenophilus aromaticivorans</name>
    <dbReference type="NCBI Taxonomy" id="1306992"/>
    <lineage>
        <taxon>Bacteria</taxon>
        <taxon>Pseudomonadati</taxon>
        <taxon>Pseudomonadota</taxon>
        <taxon>Gammaproteobacteria</taxon>
        <taxon>Alteromonadales</taxon>
        <taxon>Alteromonadaceae</taxon>
        <taxon>Halioxenophilus</taxon>
    </lineage>
</organism>
<feature type="compositionally biased region" description="Polar residues" evidence="1">
    <location>
        <begin position="42"/>
        <end position="61"/>
    </location>
</feature>
<name>A0AAV3U9Z3_9ALTE</name>
<protein>
    <submittedName>
        <fullName evidence="2">Uncharacterized protein</fullName>
    </submittedName>
</protein>
<dbReference type="Proteomes" id="UP001409585">
    <property type="component" value="Unassembled WGS sequence"/>
</dbReference>